<name>A0A0K2JFS7_SPIKU</name>
<evidence type="ECO:0000313" key="1">
    <source>
        <dbReference type="EMBL" id="ALA97450.1"/>
    </source>
</evidence>
<dbReference type="Pfam" id="PF08282">
    <property type="entry name" value="Hydrolase_3"/>
    <property type="match status" value="1"/>
</dbReference>
<dbReference type="STRING" id="273035.SKUN_00555"/>
<dbReference type="EMBL" id="CP010899">
    <property type="protein sequence ID" value="ALA97450.1"/>
    <property type="molecule type" value="Genomic_DNA"/>
</dbReference>
<keyword evidence="2" id="KW-1185">Reference proteome</keyword>
<dbReference type="Proteomes" id="UP000062963">
    <property type="component" value="Chromosome"/>
</dbReference>
<dbReference type="InterPro" id="IPR023214">
    <property type="entry name" value="HAD_sf"/>
</dbReference>
<dbReference type="PATRIC" id="fig|273035.7.peg.654"/>
<dbReference type="GO" id="GO:0016791">
    <property type="term" value="F:phosphatase activity"/>
    <property type="evidence" value="ECO:0007669"/>
    <property type="project" value="TreeGrafter"/>
</dbReference>
<dbReference type="PANTHER" id="PTHR10000">
    <property type="entry name" value="PHOSPHOSERINE PHOSPHATASE"/>
    <property type="match status" value="1"/>
</dbReference>
<dbReference type="Gene3D" id="3.40.50.1000">
    <property type="entry name" value="HAD superfamily/HAD-like"/>
    <property type="match status" value="1"/>
</dbReference>
<dbReference type="KEGG" id="skn:SKUN_00555"/>
<dbReference type="GO" id="GO:0000287">
    <property type="term" value="F:magnesium ion binding"/>
    <property type="evidence" value="ECO:0007669"/>
    <property type="project" value="TreeGrafter"/>
</dbReference>
<organism evidence="1 2">
    <name type="scientific">Spiroplasma kunkelii CR2-3x</name>
    <dbReference type="NCBI Taxonomy" id="273035"/>
    <lineage>
        <taxon>Bacteria</taxon>
        <taxon>Bacillati</taxon>
        <taxon>Mycoplasmatota</taxon>
        <taxon>Mollicutes</taxon>
        <taxon>Entomoplasmatales</taxon>
        <taxon>Spiroplasmataceae</taxon>
        <taxon>Spiroplasma</taxon>
    </lineage>
</organism>
<dbReference type="InterPro" id="IPR036412">
    <property type="entry name" value="HAD-like_sf"/>
</dbReference>
<dbReference type="GO" id="GO:0005829">
    <property type="term" value="C:cytosol"/>
    <property type="evidence" value="ECO:0007669"/>
    <property type="project" value="TreeGrafter"/>
</dbReference>
<dbReference type="AlphaFoldDB" id="A0A0K2JFS7"/>
<proteinExistence type="predicted"/>
<sequence>MAIGDSMNNYWMIKNVGLGIAMENSQEQINAIAKEVTTIFETGGFAKMIEKYILNNRK</sequence>
<reference evidence="1 2" key="1">
    <citation type="journal article" date="2015" name="Genome Announc.">
        <title>Complete Genome Sequence of Spiroplasma kunkelii Strain CR2-3x, Causal Agent of Corn Stunt Disease in Zea mays L.</title>
        <authorList>
            <person name="Davis R.E."/>
            <person name="Shao J."/>
            <person name="Dally E.L."/>
            <person name="Zhao Y."/>
            <person name="Gasparich G.E."/>
            <person name="Gaynor B.J."/>
            <person name="Athey J.C."/>
            <person name="Harrison N.A."/>
            <person name="Donofrio N."/>
        </authorList>
    </citation>
    <scope>NUCLEOTIDE SEQUENCE [LARGE SCALE GENOMIC DNA]</scope>
    <source>
        <strain evidence="1 2">CR2-3x</strain>
    </source>
</reference>
<gene>
    <name evidence="1" type="ORF">SKUN_00555</name>
</gene>
<dbReference type="SUPFAM" id="SSF56784">
    <property type="entry name" value="HAD-like"/>
    <property type="match status" value="1"/>
</dbReference>
<protein>
    <submittedName>
        <fullName evidence="1">HAD family hydrolase</fullName>
    </submittedName>
</protein>
<accession>A0A0K2JFS7</accession>
<keyword evidence="1" id="KW-0378">Hydrolase</keyword>
<dbReference type="PANTHER" id="PTHR10000:SF8">
    <property type="entry name" value="HAD SUPERFAMILY HYDROLASE-LIKE, TYPE 3"/>
    <property type="match status" value="1"/>
</dbReference>
<evidence type="ECO:0000313" key="2">
    <source>
        <dbReference type="Proteomes" id="UP000062963"/>
    </source>
</evidence>